<feature type="non-terminal residue" evidence="1">
    <location>
        <position position="1"/>
    </location>
</feature>
<sequence length="252" mass="29375">DMIAHYGYDEEFPEDQVKWLKAQGLSEDWARKYWYAHWETPSIQQGFEMVHRGVIDFKELNDLFRTIEIPPFWRDKLTEIAFLPFTRVDVRRMHKLGVLTDDELMYAYMDAGYAEDKAIKMMEFTKAYNAENEISLTKAQILSGFSDYILTDGEAGDMLVLLGFSADEAGFLISYEEYKRDVKLQTEIIKSTKKRFLLGLEDITATSDTLNQQNLSSKKIDVLLDSWQLEKYDKLKVPTKAELARFLKSNII</sequence>
<organism evidence="1">
    <name type="scientific">marine sediment metagenome</name>
    <dbReference type="NCBI Taxonomy" id="412755"/>
    <lineage>
        <taxon>unclassified sequences</taxon>
        <taxon>metagenomes</taxon>
        <taxon>ecological metagenomes</taxon>
    </lineage>
</organism>
<gene>
    <name evidence="1" type="ORF">S12H4_11478</name>
</gene>
<comment type="caution">
    <text evidence="1">The sequence shown here is derived from an EMBL/GenBank/DDBJ whole genome shotgun (WGS) entry which is preliminary data.</text>
</comment>
<dbReference type="AlphaFoldDB" id="X1R5T3"/>
<accession>X1R5T3</accession>
<reference evidence="1" key="1">
    <citation type="journal article" date="2014" name="Front. Microbiol.">
        <title>High frequency of phylogenetically diverse reductive dehalogenase-homologous genes in deep subseafloor sedimentary metagenomes.</title>
        <authorList>
            <person name="Kawai M."/>
            <person name="Futagami T."/>
            <person name="Toyoda A."/>
            <person name="Takaki Y."/>
            <person name="Nishi S."/>
            <person name="Hori S."/>
            <person name="Arai W."/>
            <person name="Tsubouchi T."/>
            <person name="Morono Y."/>
            <person name="Uchiyama I."/>
            <person name="Ito T."/>
            <person name="Fujiyama A."/>
            <person name="Inagaki F."/>
            <person name="Takami H."/>
        </authorList>
    </citation>
    <scope>NUCLEOTIDE SEQUENCE</scope>
    <source>
        <strain evidence="1">Expedition CK06-06</strain>
    </source>
</reference>
<protein>
    <submittedName>
        <fullName evidence="1">Uncharacterized protein</fullName>
    </submittedName>
</protein>
<name>X1R5T3_9ZZZZ</name>
<proteinExistence type="predicted"/>
<evidence type="ECO:0000313" key="1">
    <source>
        <dbReference type="EMBL" id="GAI76102.1"/>
    </source>
</evidence>
<dbReference type="EMBL" id="BARW01005161">
    <property type="protein sequence ID" value="GAI76102.1"/>
    <property type="molecule type" value="Genomic_DNA"/>
</dbReference>
<feature type="non-terminal residue" evidence="1">
    <location>
        <position position="252"/>
    </location>
</feature>